<dbReference type="AlphaFoldDB" id="A0A449BJW9"/>
<dbReference type="EMBL" id="LR215050">
    <property type="protein sequence ID" value="VEU82738.1"/>
    <property type="molecule type" value="Genomic_DNA"/>
</dbReference>
<keyword evidence="2" id="KW-1185">Reference proteome</keyword>
<name>A0A449BJW9_9MOLU</name>
<evidence type="ECO:0000313" key="2">
    <source>
        <dbReference type="Proteomes" id="UP000290909"/>
    </source>
</evidence>
<protein>
    <submittedName>
        <fullName evidence="1">Uncharacterized protein</fullName>
    </submittedName>
</protein>
<reference evidence="1 2" key="1">
    <citation type="submission" date="2019-01" db="EMBL/GenBank/DDBJ databases">
        <authorList>
            <consortium name="Pathogen Informatics"/>
        </authorList>
    </citation>
    <scope>NUCLEOTIDE SEQUENCE [LARGE SCALE GENOMIC DNA]</scope>
    <source>
        <strain evidence="1 2">NCTC10172</strain>
    </source>
</reference>
<gene>
    <name evidence="1" type="ORF">NCTC10172_00758</name>
</gene>
<proteinExistence type="predicted"/>
<dbReference type="Proteomes" id="UP000290909">
    <property type="component" value="Chromosome"/>
</dbReference>
<dbReference type="RefSeq" id="WP_156952789.1">
    <property type="nucleotide sequence ID" value="NZ_LR215050.1"/>
</dbReference>
<evidence type="ECO:0000313" key="1">
    <source>
        <dbReference type="EMBL" id="VEU82738.1"/>
    </source>
</evidence>
<dbReference type="STRING" id="1408416.GCA_000702765_00196"/>
<sequence>MQSGDKNEEKTKINLLKTNYIDVIEYELNGDEKYLEKYKMFSENFI</sequence>
<accession>A0A449BJW9</accession>
<dbReference type="KEGG" id="ahk:NCTC10172_00758"/>
<organism evidence="1 2">
    <name type="scientific">Acholeplasma hippikon</name>
    <dbReference type="NCBI Taxonomy" id="264636"/>
    <lineage>
        <taxon>Bacteria</taxon>
        <taxon>Bacillati</taxon>
        <taxon>Mycoplasmatota</taxon>
        <taxon>Mollicutes</taxon>
        <taxon>Acholeplasmatales</taxon>
        <taxon>Acholeplasmataceae</taxon>
        <taxon>Acholeplasma</taxon>
    </lineage>
</organism>